<feature type="domain" description="Heparan-alpha-glucosaminide N-acetyltransferase catalytic" evidence="2">
    <location>
        <begin position="14"/>
        <end position="224"/>
    </location>
</feature>
<dbReference type="AlphaFoldDB" id="W0BEM1"/>
<name>W0BEM1_9GAMM</name>
<reference evidence="3 4" key="1">
    <citation type="journal article" date="2013" name="Int. J. Med. Microbiol.">
        <title>Legionella oakridgensis ATCC 33761 genome sequence and phenotypic characterization reveals its replication capacity in amoebae.</title>
        <authorList>
            <person name="Brzuszkiewicz E."/>
            <person name="Schulz T."/>
            <person name="Rydzewski K."/>
            <person name="Daniel R."/>
            <person name="Gillmaier N."/>
            <person name="Dittmann C."/>
            <person name="Holland G."/>
            <person name="Schunder E."/>
            <person name="Lautner M."/>
            <person name="Eisenreich W."/>
            <person name="Luck C."/>
            <person name="Heuner K."/>
        </authorList>
    </citation>
    <scope>NUCLEOTIDE SEQUENCE [LARGE SCALE GENOMIC DNA]</scope>
    <source>
        <strain>OR-10</strain>
        <strain evidence="4">ATCC 33761</strain>
    </source>
</reference>
<proteinExistence type="predicted"/>
<feature type="transmembrane region" description="Helical" evidence="1">
    <location>
        <begin position="304"/>
        <end position="324"/>
    </location>
</feature>
<keyword evidence="1" id="KW-0812">Transmembrane</keyword>
<evidence type="ECO:0000259" key="2">
    <source>
        <dbReference type="Pfam" id="PF07786"/>
    </source>
</evidence>
<dbReference type="PANTHER" id="PTHR31061:SF24">
    <property type="entry name" value="LD22376P"/>
    <property type="match status" value="1"/>
</dbReference>
<feature type="transmembrane region" description="Helical" evidence="1">
    <location>
        <begin position="54"/>
        <end position="74"/>
    </location>
</feature>
<dbReference type="eggNOG" id="COG4299">
    <property type="taxonomic scope" value="Bacteria"/>
</dbReference>
<evidence type="ECO:0000256" key="1">
    <source>
        <dbReference type="SAM" id="Phobius"/>
    </source>
</evidence>
<dbReference type="EMBL" id="CP004006">
    <property type="protein sequence ID" value="AHE67082.1"/>
    <property type="molecule type" value="Genomic_DNA"/>
</dbReference>
<feature type="transmembrane region" description="Helical" evidence="1">
    <location>
        <begin position="235"/>
        <end position="252"/>
    </location>
</feature>
<feature type="transmembrane region" description="Helical" evidence="1">
    <location>
        <begin position="15"/>
        <end position="34"/>
    </location>
</feature>
<feature type="transmembrane region" description="Helical" evidence="1">
    <location>
        <begin position="95"/>
        <end position="111"/>
    </location>
</feature>
<evidence type="ECO:0000313" key="4">
    <source>
        <dbReference type="Proteomes" id="UP000018838"/>
    </source>
</evidence>
<evidence type="ECO:0000313" key="3">
    <source>
        <dbReference type="EMBL" id="AHE67082.1"/>
    </source>
</evidence>
<feature type="transmembrane region" description="Helical" evidence="1">
    <location>
        <begin position="349"/>
        <end position="368"/>
    </location>
</feature>
<keyword evidence="1" id="KW-1133">Transmembrane helix</keyword>
<dbReference type="InterPro" id="IPR012429">
    <property type="entry name" value="HGSNAT_cat"/>
</dbReference>
<keyword evidence="4" id="KW-1185">Reference proteome</keyword>
<sequence length="421" mass="47477">MSVAQSSPYVKSSRLLALDVFRGLTVALMILVNSPGNKTAYSWLMHSSWHGCTLADFVFPFFIFMVGISLSFTLTKARTQHASLQNLLQKICKRSIALFLIGLALNLFPHFDFTTLRFFGVLQRIAICYFVASLLFLTTKPRTQLLISFFILIAYWIMMTKIAIPVYGANDLSQTGNVAAFVDRLLFSSSHLYGKVFDPEGLLSTLPAIATALLGNLTGIWLLSVYSKKQKLTGLYSIGALLATTGWIWGIEFPINKALWTSSYVLWTGGMALLVLALCYWLIEIKAWQNWTEPFKVFGTNAMLAYVLHVFFLKVQAMIVLQHADGSSGNLKQWITDSMFGWAPLPMSSLLYAFSYTGLWLAILWIFISNKKNQLNLPSTKHNCIILFSSEYTIDFFVKPVFDPQTKLCFFDNHEPQLSSK</sequence>
<feature type="transmembrane region" description="Helical" evidence="1">
    <location>
        <begin position="264"/>
        <end position="283"/>
    </location>
</feature>
<dbReference type="Proteomes" id="UP000018838">
    <property type="component" value="Chromosome"/>
</dbReference>
<dbReference type="KEGG" id="lok:Loa_01533"/>
<protein>
    <recommendedName>
        <fullName evidence="2">Heparan-alpha-glucosaminide N-acetyltransferase catalytic domain-containing protein</fullName>
    </recommendedName>
</protein>
<dbReference type="PANTHER" id="PTHR31061">
    <property type="entry name" value="LD22376P"/>
    <property type="match status" value="1"/>
</dbReference>
<dbReference type="RefSeq" id="WP_025385685.1">
    <property type="nucleotide sequence ID" value="NZ_CP004006.1"/>
</dbReference>
<keyword evidence="1" id="KW-0472">Membrane</keyword>
<feature type="transmembrane region" description="Helical" evidence="1">
    <location>
        <begin position="117"/>
        <end position="138"/>
    </location>
</feature>
<gene>
    <name evidence="3" type="ORF">Loa_01533</name>
</gene>
<organism evidence="3 4">
    <name type="scientific">Legionella oakridgensis ATCC 33761 = DSM 21215</name>
    <dbReference type="NCBI Taxonomy" id="1268635"/>
    <lineage>
        <taxon>Bacteria</taxon>
        <taxon>Pseudomonadati</taxon>
        <taxon>Pseudomonadota</taxon>
        <taxon>Gammaproteobacteria</taxon>
        <taxon>Legionellales</taxon>
        <taxon>Legionellaceae</taxon>
        <taxon>Legionella</taxon>
    </lineage>
</organism>
<accession>W0BEM1</accession>
<dbReference type="STRING" id="1268635.Loa_01533"/>
<dbReference type="HOGENOM" id="CLU_029171_4_0_6"/>
<feature type="transmembrane region" description="Helical" evidence="1">
    <location>
        <begin position="145"/>
        <end position="164"/>
    </location>
</feature>
<feature type="transmembrane region" description="Helical" evidence="1">
    <location>
        <begin position="202"/>
        <end position="223"/>
    </location>
</feature>
<dbReference type="Pfam" id="PF07786">
    <property type="entry name" value="HGSNAT_cat"/>
    <property type="match status" value="1"/>
</dbReference>
<dbReference type="PATRIC" id="fig|1268635.3.peg.1559"/>